<dbReference type="InterPro" id="IPR007848">
    <property type="entry name" value="Small_mtfrase_dom"/>
</dbReference>
<evidence type="ECO:0000259" key="1">
    <source>
        <dbReference type="Pfam" id="PF05175"/>
    </source>
</evidence>
<dbReference type="Proteomes" id="UP000823618">
    <property type="component" value="Unassembled WGS sequence"/>
</dbReference>
<evidence type="ECO:0000313" key="3">
    <source>
        <dbReference type="Proteomes" id="UP000823618"/>
    </source>
</evidence>
<dbReference type="Pfam" id="PF05175">
    <property type="entry name" value="MTS"/>
    <property type="match status" value="1"/>
</dbReference>
<dbReference type="EMBL" id="JADIML010000258">
    <property type="protein sequence ID" value="MBO8464074.1"/>
    <property type="molecule type" value="Genomic_DNA"/>
</dbReference>
<feature type="domain" description="Methyltransferase small" evidence="1">
    <location>
        <begin position="35"/>
        <end position="131"/>
    </location>
</feature>
<dbReference type="CDD" id="cd02440">
    <property type="entry name" value="AdoMet_MTases"/>
    <property type="match status" value="1"/>
</dbReference>
<sequence>MKVQLLDHERIDELHIKGYQIIQSQERFCFGMDAVLLSDFVRGKVGANVLDMGTGTAIIPILLEAKEKGEQFVALEIQHESVDMARRSVELNGLQDKIQVVEGDIKEASKLMKASSFDIVTCNPPYMNSNHGITNPELPKAIARHEILCTLEDVIREGAKLTKQKGSFYLIHRPFRLAEIVGLLLQYKMEPKRMRLVYPYVDKEPNMVMIEAVKGGKSRIQVESPLIVYEKDGTYTEEIYKIYGINSEKPME</sequence>
<dbReference type="InterPro" id="IPR050210">
    <property type="entry name" value="tRNA_Adenine-N(6)_MTase"/>
</dbReference>
<reference evidence="2" key="1">
    <citation type="submission" date="2020-10" db="EMBL/GenBank/DDBJ databases">
        <authorList>
            <person name="Gilroy R."/>
        </authorList>
    </citation>
    <scope>NUCLEOTIDE SEQUENCE</scope>
    <source>
        <strain evidence="2">E3-2379</strain>
    </source>
</reference>
<dbReference type="SUPFAM" id="SSF53335">
    <property type="entry name" value="S-adenosyl-L-methionine-dependent methyltransferases"/>
    <property type="match status" value="1"/>
</dbReference>
<name>A0A9D9N8F5_9FIRM</name>
<dbReference type="GO" id="GO:0008168">
    <property type="term" value="F:methyltransferase activity"/>
    <property type="evidence" value="ECO:0007669"/>
    <property type="project" value="InterPro"/>
</dbReference>
<accession>A0A9D9N8F5</accession>
<dbReference type="PANTHER" id="PTHR47739">
    <property type="entry name" value="TRNA1(VAL) (ADENINE(37)-N6)-METHYLTRANSFERASE"/>
    <property type="match status" value="1"/>
</dbReference>
<proteinExistence type="predicted"/>
<dbReference type="PANTHER" id="PTHR47739:SF1">
    <property type="entry name" value="TRNA1(VAL) (ADENINE(37)-N6)-METHYLTRANSFERASE"/>
    <property type="match status" value="1"/>
</dbReference>
<evidence type="ECO:0000313" key="2">
    <source>
        <dbReference type="EMBL" id="MBO8464074.1"/>
    </source>
</evidence>
<reference evidence="2" key="2">
    <citation type="journal article" date="2021" name="PeerJ">
        <title>Extensive microbial diversity within the chicken gut microbiome revealed by metagenomics and culture.</title>
        <authorList>
            <person name="Gilroy R."/>
            <person name="Ravi A."/>
            <person name="Getino M."/>
            <person name="Pursley I."/>
            <person name="Horton D.L."/>
            <person name="Alikhan N.F."/>
            <person name="Baker D."/>
            <person name="Gharbi K."/>
            <person name="Hall N."/>
            <person name="Watson M."/>
            <person name="Adriaenssens E.M."/>
            <person name="Foster-Nyarko E."/>
            <person name="Jarju S."/>
            <person name="Secka A."/>
            <person name="Antonio M."/>
            <person name="Oren A."/>
            <person name="Chaudhuri R.R."/>
            <person name="La Ragione R."/>
            <person name="Hildebrand F."/>
            <person name="Pallen M.J."/>
        </authorList>
    </citation>
    <scope>NUCLEOTIDE SEQUENCE</scope>
    <source>
        <strain evidence="2">E3-2379</strain>
    </source>
</reference>
<dbReference type="InterPro" id="IPR029063">
    <property type="entry name" value="SAM-dependent_MTases_sf"/>
</dbReference>
<dbReference type="Gene3D" id="3.40.50.150">
    <property type="entry name" value="Vaccinia Virus protein VP39"/>
    <property type="match status" value="1"/>
</dbReference>
<comment type="caution">
    <text evidence="2">The sequence shown here is derived from an EMBL/GenBank/DDBJ whole genome shotgun (WGS) entry which is preliminary data.</text>
</comment>
<organism evidence="2 3">
    <name type="scientific">Candidatus Scybalomonas excrementavium</name>
    <dbReference type="NCBI Taxonomy" id="2840943"/>
    <lineage>
        <taxon>Bacteria</taxon>
        <taxon>Bacillati</taxon>
        <taxon>Bacillota</taxon>
        <taxon>Clostridia</taxon>
        <taxon>Lachnospirales</taxon>
        <taxon>Lachnospiraceae</taxon>
        <taxon>Lachnospiraceae incertae sedis</taxon>
        <taxon>Candidatus Scybalomonas</taxon>
    </lineage>
</organism>
<gene>
    <name evidence="2" type="ORF">IAC13_09105</name>
</gene>
<protein>
    <submittedName>
        <fullName evidence="2">tRNA1(Val) (Adenine(37)-N6)-methyltransferase</fullName>
    </submittedName>
</protein>
<dbReference type="AlphaFoldDB" id="A0A9D9N8F5"/>